<dbReference type="SMART" id="SM00530">
    <property type="entry name" value="HTH_XRE"/>
    <property type="match status" value="1"/>
</dbReference>
<dbReference type="PANTHER" id="PTHR46797:SF23">
    <property type="entry name" value="HTH-TYPE TRANSCRIPTIONAL REGULATOR SUTR"/>
    <property type="match status" value="1"/>
</dbReference>
<keyword evidence="1" id="KW-0805">Transcription regulation</keyword>
<comment type="caution">
    <text evidence="5">The sequence shown here is derived from an EMBL/GenBank/DDBJ whole genome shotgun (WGS) entry which is preliminary data.</text>
</comment>
<dbReference type="InterPro" id="IPR010982">
    <property type="entry name" value="Lambda_DNA-bd_dom_sf"/>
</dbReference>
<feature type="domain" description="HTH cro/C1-type" evidence="4">
    <location>
        <begin position="15"/>
        <end position="69"/>
    </location>
</feature>
<dbReference type="GO" id="GO:0003700">
    <property type="term" value="F:DNA-binding transcription factor activity"/>
    <property type="evidence" value="ECO:0007669"/>
    <property type="project" value="TreeGrafter"/>
</dbReference>
<dbReference type="SUPFAM" id="SSF47413">
    <property type="entry name" value="lambda repressor-like DNA-binding domains"/>
    <property type="match status" value="1"/>
</dbReference>
<proteinExistence type="predicted"/>
<evidence type="ECO:0000313" key="6">
    <source>
        <dbReference type="Proteomes" id="UP000036503"/>
    </source>
</evidence>
<evidence type="ECO:0000256" key="3">
    <source>
        <dbReference type="ARBA" id="ARBA00023163"/>
    </source>
</evidence>
<dbReference type="Gene3D" id="1.10.260.40">
    <property type="entry name" value="lambda repressor-like DNA-binding domains"/>
    <property type="match status" value="1"/>
</dbReference>
<dbReference type="InterPro" id="IPR011051">
    <property type="entry name" value="RmlC_Cupin_sf"/>
</dbReference>
<dbReference type="GO" id="GO:0005829">
    <property type="term" value="C:cytosol"/>
    <property type="evidence" value="ECO:0007669"/>
    <property type="project" value="TreeGrafter"/>
</dbReference>
<dbReference type="InterPro" id="IPR050807">
    <property type="entry name" value="TransReg_Diox_bact_type"/>
</dbReference>
<evidence type="ECO:0000259" key="4">
    <source>
        <dbReference type="PROSITE" id="PS50943"/>
    </source>
</evidence>
<dbReference type="AlphaFoldDB" id="A0A0J6WUP3"/>
<dbReference type="PATRIC" id="fig|1122219.3.peg.2759"/>
<keyword evidence="6" id="KW-1185">Reference proteome</keyword>
<evidence type="ECO:0000313" key="5">
    <source>
        <dbReference type="EMBL" id="KMO87260.1"/>
    </source>
</evidence>
<dbReference type="Pfam" id="PF07883">
    <property type="entry name" value="Cupin_2"/>
    <property type="match status" value="1"/>
</dbReference>
<dbReference type="Gene3D" id="2.60.120.10">
    <property type="entry name" value="Jelly Rolls"/>
    <property type="match status" value="1"/>
</dbReference>
<dbReference type="InParanoid" id="A0A0J6WUP3"/>
<dbReference type="PROSITE" id="PS50943">
    <property type="entry name" value="HTH_CROC1"/>
    <property type="match status" value="1"/>
</dbReference>
<dbReference type="Pfam" id="PF01381">
    <property type="entry name" value="HTH_3"/>
    <property type="match status" value="1"/>
</dbReference>
<organism evidence="5 6">
    <name type="scientific">Megasphaera cerevisiae DSM 20462</name>
    <dbReference type="NCBI Taxonomy" id="1122219"/>
    <lineage>
        <taxon>Bacteria</taxon>
        <taxon>Bacillati</taxon>
        <taxon>Bacillota</taxon>
        <taxon>Negativicutes</taxon>
        <taxon>Veillonellales</taxon>
        <taxon>Veillonellaceae</taxon>
        <taxon>Megasphaera</taxon>
    </lineage>
</organism>
<sequence>MGGVMQLQNRIAKNVKTIRENKKLTLDAAAKQTEVSRSMLAQIEKGEVNPTISVLWKIANGYKVSFTSLVENHNQEPLIIRAEDVAPLVEDDGKYINYPAFPFQEDKLFETYRIQIEPHGFLSARPHMAGTEEYITVFSGRVEIITAEKTFQLGEGDSLRFFADAPHSYQNIDSATAYLSMLIYYTKNQ</sequence>
<accession>A0A0J6WUP3</accession>
<reference evidence="5 6" key="1">
    <citation type="submission" date="2015-06" db="EMBL/GenBank/DDBJ databases">
        <title>Draft genome sequence of beer spoilage bacterium Megasphaera cerevisiae type strain 20462.</title>
        <authorList>
            <person name="Kutumbaka K."/>
            <person name="Pasmowitz J."/>
            <person name="Mategko J."/>
            <person name="Reyes D."/>
            <person name="Friedrich A."/>
            <person name="Han S."/>
            <person name="Martens-Habbena W."/>
            <person name="Neal-McKinney J."/>
            <person name="Janagama H.K."/>
            <person name="Nadala C."/>
            <person name="Samadpour M."/>
        </authorList>
    </citation>
    <scope>NUCLEOTIDE SEQUENCE [LARGE SCALE GENOMIC DNA]</scope>
    <source>
        <strain evidence="5 6">DSM 20462</strain>
    </source>
</reference>
<protein>
    <submittedName>
        <fullName evidence="5">DNA-binding protein</fullName>
    </submittedName>
</protein>
<dbReference type="FunCoup" id="A0A0J6WUP3">
    <property type="interactions" value="10"/>
</dbReference>
<keyword evidence="2 5" id="KW-0238">DNA-binding</keyword>
<dbReference type="PANTHER" id="PTHR46797">
    <property type="entry name" value="HTH-TYPE TRANSCRIPTIONAL REGULATOR"/>
    <property type="match status" value="1"/>
</dbReference>
<dbReference type="GO" id="GO:0003677">
    <property type="term" value="F:DNA binding"/>
    <property type="evidence" value="ECO:0007669"/>
    <property type="project" value="UniProtKB-KW"/>
</dbReference>
<dbReference type="InterPro" id="IPR001387">
    <property type="entry name" value="Cro/C1-type_HTH"/>
</dbReference>
<dbReference type="EMBL" id="LEKT01000007">
    <property type="protein sequence ID" value="KMO87260.1"/>
    <property type="molecule type" value="Genomic_DNA"/>
</dbReference>
<name>A0A0J6WUP3_9FIRM</name>
<dbReference type="InterPro" id="IPR013096">
    <property type="entry name" value="Cupin_2"/>
</dbReference>
<dbReference type="SUPFAM" id="SSF51182">
    <property type="entry name" value="RmlC-like cupins"/>
    <property type="match status" value="1"/>
</dbReference>
<evidence type="ECO:0000256" key="1">
    <source>
        <dbReference type="ARBA" id="ARBA00023015"/>
    </source>
</evidence>
<dbReference type="CDD" id="cd00093">
    <property type="entry name" value="HTH_XRE"/>
    <property type="match status" value="1"/>
</dbReference>
<evidence type="ECO:0000256" key="2">
    <source>
        <dbReference type="ARBA" id="ARBA00023125"/>
    </source>
</evidence>
<keyword evidence="3" id="KW-0804">Transcription</keyword>
<dbReference type="CDD" id="cd02209">
    <property type="entry name" value="cupin_XRE_C"/>
    <property type="match status" value="1"/>
</dbReference>
<dbReference type="STRING" id="39029.BSR42_01415"/>
<gene>
    <name evidence="5" type="ORF">AB840_03325</name>
</gene>
<dbReference type="Proteomes" id="UP000036503">
    <property type="component" value="Unassembled WGS sequence"/>
</dbReference>
<dbReference type="InterPro" id="IPR014710">
    <property type="entry name" value="RmlC-like_jellyroll"/>
</dbReference>